<dbReference type="SUPFAM" id="SSF46785">
    <property type="entry name" value="Winged helix' DNA-binding domain"/>
    <property type="match status" value="1"/>
</dbReference>
<accession>A0ABU1ABB7</accession>
<dbReference type="EMBL" id="JAVCWF010000001">
    <property type="protein sequence ID" value="MDQ7938224.1"/>
    <property type="molecule type" value="Genomic_DNA"/>
</dbReference>
<dbReference type="PROSITE" id="PS51197">
    <property type="entry name" value="HTH_RRF2_2"/>
    <property type="match status" value="1"/>
</dbReference>
<dbReference type="PANTHER" id="PTHR33221">
    <property type="entry name" value="WINGED HELIX-TURN-HELIX TRANSCRIPTIONAL REGULATOR, RRF2 FAMILY"/>
    <property type="match status" value="1"/>
</dbReference>
<sequence>MKYSYKVSDAIHILAYVSIVPAGNLSSNTIAESIESNSSVVRRLMSNLKNAGLLASTVGAAKPRLAKPASEITLLDVFKAVETNHDILHVDPHTNMDCPIGANIQKTLNDAYDRIQSATEKEMQKITVQEIIDGIQKRRQQDIS</sequence>
<evidence type="ECO:0000313" key="1">
    <source>
        <dbReference type="EMBL" id="MDQ7938224.1"/>
    </source>
</evidence>
<dbReference type="Proteomes" id="UP001227831">
    <property type="component" value="Unassembled WGS sequence"/>
</dbReference>
<dbReference type="RefSeq" id="WP_308703915.1">
    <property type="nucleotide sequence ID" value="NZ_JAVCWF010000001.1"/>
</dbReference>
<proteinExistence type="predicted"/>
<dbReference type="InterPro" id="IPR036390">
    <property type="entry name" value="WH_DNA-bd_sf"/>
</dbReference>
<dbReference type="Pfam" id="PF02082">
    <property type="entry name" value="Rrf2"/>
    <property type="match status" value="1"/>
</dbReference>
<comment type="caution">
    <text evidence="1">The sequence shown here is derived from an EMBL/GenBank/DDBJ whole genome shotgun (WGS) entry which is preliminary data.</text>
</comment>
<protein>
    <submittedName>
        <fullName evidence="1">Rrf2 family transcriptional regulator</fullName>
    </submittedName>
</protein>
<evidence type="ECO:0000313" key="2">
    <source>
        <dbReference type="Proteomes" id="UP001227831"/>
    </source>
</evidence>
<dbReference type="PANTHER" id="PTHR33221:SF15">
    <property type="entry name" value="HTH-TYPE TRANSCRIPTIONAL REGULATOR YWGB-RELATED"/>
    <property type="match status" value="1"/>
</dbReference>
<dbReference type="InterPro" id="IPR036388">
    <property type="entry name" value="WH-like_DNA-bd_sf"/>
</dbReference>
<gene>
    <name evidence="1" type="ORF">RA086_11450</name>
</gene>
<dbReference type="Gene3D" id="1.10.10.10">
    <property type="entry name" value="Winged helix-like DNA-binding domain superfamily/Winged helix DNA-binding domain"/>
    <property type="match status" value="1"/>
</dbReference>
<name>A0ABU1ABB7_9LACO</name>
<keyword evidence="2" id="KW-1185">Reference proteome</keyword>
<reference evidence="1 2" key="1">
    <citation type="journal article" date="2023" name="Int. J. Syst. Evol. Microbiol.">
        <title>Lactiplantibacillus brownii sp. nov., a novel psychrotolerant species isolated from sauerkraut.</title>
        <authorList>
            <person name="Heng Y.C."/>
            <person name="Silvaraju S."/>
            <person name="Lee J.K.Y."/>
            <person name="Kittelmann S."/>
        </authorList>
    </citation>
    <scope>NUCLEOTIDE SEQUENCE [LARGE SCALE GENOMIC DNA]</scope>
    <source>
        <strain evidence="1 2">WILCCON 0030</strain>
    </source>
</reference>
<organism evidence="1 2">
    <name type="scientific">Lactiplantibacillus brownii</name>
    <dbReference type="NCBI Taxonomy" id="3069269"/>
    <lineage>
        <taxon>Bacteria</taxon>
        <taxon>Bacillati</taxon>
        <taxon>Bacillota</taxon>
        <taxon>Bacilli</taxon>
        <taxon>Lactobacillales</taxon>
        <taxon>Lactobacillaceae</taxon>
        <taxon>Lactiplantibacillus</taxon>
    </lineage>
</organism>
<dbReference type="InterPro" id="IPR000944">
    <property type="entry name" value="Tscrpt_reg_Rrf2"/>
</dbReference>